<evidence type="ECO:0000256" key="7">
    <source>
        <dbReference type="ARBA" id="ARBA00022840"/>
    </source>
</evidence>
<dbReference type="PANTHER" id="PTHR43895">
    <property type="entry name" value="CALCIUM/CALMODULIN-DEPENDENT PROTEIN KINASE KINASE-RELATED"/>
    <property type="match status" value="1"/>
</dbReference>
<proteinExistence type="evidence at transcript level"/>
<comment type="catalytic activity">
    <reaction evidence="10">
        <text>L-seryl-[protein] + ATP = O-phospho-L-seryl-[protein] + ADP + H(+)</text>
        <dbReference type="Rhea" id="RHEA:17989"/>
        <dbReference type="Rhea" id="RHEA-COMP:9863"/>
        <dbReference type="Rhea" id="RHEA-COMP:11604"/>
        <dbReference type="ChEBI" id="CHEBI:15378"/>
        <dbReference type="ChEBI" id="CHEBI:29999"/>
        <dbReference type="ChEBI" id="CHEBI:30616"/>
        <dbReference type="ChEBI" id="CHEBI:83421"/>
        <dbReference type="ChEBI" id="CHEBI:456216"/>
        <dbReference type="EC" id="2.7.11.1"/>
    </reaction>
</comment>
<comment type="catalytic activity">
    <reaction evidence="9">
        <text>L-threonyl-[protein] + ATP = O-phospho-L-threonyl-[protein] + ADP + H(+)</text>
        <dbReference type="Rhea" id="RHEA:46608"/>
        <dbReference type="Rhea" id="RHEA-COMP:11060"/>
        <dbReference type="Rhea" id="RHEA-COMP:11605"/>
        <dbReference type="ChEBI" id="CHEBI:15378"/>
        <dbReference type="ChEBI" id="CHEBI:30013"/>
        <dbReference type="ChEBI" id="CHEBI:30616"/>
        <dbReference type="ChEBI" id="CHEBI:61977"/>
        <dbReference type="ChEBI" id="CHEBI:456216"/>
        <dbReference type="EC" id="2.7.11.1"/>
    </reaction>
</comment>
<dbReference type="Gene3D" id="3.30.310.80">
    <property type="entry name" value="Kinase associated domain 1, KA1"/>
    <property type="match status" value="1"/>
</dbReference>
<feature type="domain" description="NAF" evidence="11">
    <location>
        <begin position="102"/>
        <end position="126"/>
    </location>
</feature>
<organism evidence="12">
    <name type="scientific">Picea sitchensis</name>
    <name type="common">Sitka spruce</name>
    <name type="synonym">Pinus sitchensis</name>
    <dbReference type="NCBI Taxonomy" id="3332"/>
    <lineage>
        <taxon>Eukaryota</taxon>
        <taxon>Viridiplantae</taxon>
        <taxon>Streptophyta</taxon>
        <taxon>Embryophyta</taxon>
        <taxon>Tracheophyta</taxon>
        <taxon>Spermatophyta</taxon>
        <taxon>Pinopsida</taxon>
        <taxon>Pinidae</taxon>
        <taxon>Conifers I</taxon>
        <taxon>Pinales</taxon>
        <taxon>Pinaceae</taxon>
        <taxon>Picea</taxon>
    </lineage>
</organism>
<evidence type="ECO:0000256" key="8">
    <source>
        <dbReference type="ARBA" id="ARBA00023211"/>
    </source>
</evidence>
<dbReference type="AlphaFoldDB" id="D5ABN3"/>
<dbReference type="GO" id="GO:0005524">
    <property type="term" value="F:ATP binding"/>
    <property type="evidence" value="ECO:0007669"/>
    <property type="project" value="UniProtKB-KW"/>
</dbReference>
<keyword evidence="5" id="KW-0547">Nucleotide-binding</keyword>
<evidence type="ECO:0000256" key="9">
    <source>
        <dbReference type="ARBA" id="ARBA00047899"/>
    </source>
</evidence>
<reference evidence="12" key="1">
    <citation type="submission" date="2010-04" db="EMBL/GenBank/DDBJ databases">
        <authorList>
            <person name="Reid K.E."/>
            <person name="Liao N."/>
            <person name="Chan S."/>
            <person name="Docking R."/>
            <person name="Taylor G."/>
            <person name="Moore R."/>
            <person name="Mayo M."/>
            <person name="Munro S."/>
            <person name="King J."/>
            <person name="Yanchuk A."/>
            <person name="Holt R."/>
            <person name="Jones S."/>
            <person name="Marra M."/>
            <person name="Ritland C.E."/>
            <person name="Ritland K."/>
            <person name="Bohlmann J."/>
        </authorList>
    </citation>
    <scope>NUCLEOTIDE SEQUENCE</scope>
    <source>
        <tissue evidence="12">Bud</tissue>
    </source>
</reference>
<comment type="similarity">
    <text evidence="1">Belongs to the protein kinase superfamily. CAMK Ser/Thr protein kinase family. SNF1 subfamily.</text>
</comment>
<keyword evidence="7" id="KW-0067">ATP-binding</keyword>
<dbReference type="Pfam" id="PF03822">
    <property type="entry name" value="NAF"/>
    <property type="match status" value="1"/>
</dbReference>
<dbReference type="EC" id="2.7.11.1" evidence="2"/>
<dbReference type="PANTHER" id="PTHR43895:SF123">
    <property type="entry name" value="NON-SPECIFIC SERINE_THREONINE PROTEIN KINASE"/>
    <property type="match status" value="1"/>
</dbReference>
<dbReference type="InterPro" id="IPR018451">
    <property type="entry name" value="NAF/FISL_domain"/>
</dbReference>
<evidence type="ECO:0000256" key="10">
    <source>
        <dbReference type="ARBA" id="ARBA00048679"/>
    </source>
</evidence>
<dbReference type="InterPro" id="IPR011009">
    <property type="entry name" value="Kinase-like_dom_sf"/>
</dbReference>
<protein>
    <recommendedName>
        <fullName evidence="2">non-specific serine/threonine protein kinase</fullName>
        <ecNumber evidence="2">2.7.11.1</ecNumber>
    </recommendedName>
</protein>
<name>D5ABN3_PICSI</name>
<evidence type="ECO:0000256" key="6">
    <source>
        <dbReference type="ARBA" id="ARBA00022777"/>
    </source>
</evidence>
<dbReference type="InterPro" id="IPR004041">
    <property type="entry name" value="NAF_dom"/>
</dbReference>
<dbReference type="GO" id="GO:0004674">
    <property type="term" value="F:protein serine/threonine kinase activity"/>
    <property type="evidence" value="ECO:0007669"/>
    <property type="project" value="UniProtKB-KW"/>
</dbReference>
<evidence type="ECO:0000259" key="11">
    <source>
        <dbReference type="PROSITE" id="PS50816"/>
    </source>
</evidence>
<evidence type="ECO:0000256" key="5">
    <source>
        <dbReference type="ARBA" id="ARBA00022741"/>
    </source>
</evidence>
<dbReference type="Gene3D" id="1.10.510.10">
    <property type="entry name" value="Transferase(Phosphotransferase) domain 1"/>
    <property type="match status" value="1"/>
</dbReference>
<evidence type="ECO:0000256" key="1">
    <source>
        <dbReference type="ARBA" id="ARBA00006234"/>
    </source>
</evidence>
<dbReference type="PROSITE" id="PS50816">
    <property type="entry name" value="NAF"/>
    <property type="match status" value="1"/>
</dbReference>
<dbReference type="FunFam" id="3.30.310.80:FF:000002">
    <property type="entry name" value="Non-specific serine/threonine protein kinase"/>
    <property type="match status" value="1"/>
</dbReference>
<accession>D5ABN3</accession>
<keyword evidence="6" id="KW-0418">Kinase</keyword>
<dbReference type="SUPFAM" id="SSF56112">
    <property type="entry name" value="Protein kinase-like (PK-like)"/>
    <property type="match status" value="1"/>
</dbReference>
<evidence type="ECO:0000256" key="4">
    <source>
        <dbReference type="ARBA" id="ARBA00022679"/>
    </source>
</evidence>
<evidence type="ECO:0000256" key="3">
    <source>
        <dbReference type="ARBA" id="ARBA00022527"/>
    </source>
</evidence>
<dbReference type="GO" id="GO:0007165">
    <property type="term" value="P:signal transduction"/>
    <property type="evidence" value="ECO:0007669"/>
    <property type="project" value="InterPro"/>
</dbReference>
<keyword evidence="3" id="KW-0723">Serine/threonine-protein kinase</keyword>
<dbReference type="CDD" id="cd12195">
    <property type="entry name" value="CIPK_C"/>
    <property type="match status" value="1"/>
</dbReference>
<sequence length="234" mass="26828">MAGFLPFDEPNIIALYKKIYRADFTCPKWFSPGARKLILRILEPNFKYRITIPQILESSWFKKGYNPVKFQEERDTSLDDIDAVFSDSVEHLVMEQKELKEGRPSLMNAFDIISLSKGLNLSGLFEKKQTATQEARFTSKHPATEIITKMEESVKPLGFNVKRRDYKMRFQGSETGRKGHLSVATEVFEVSPSLFVVEVKKAGGDTLEYNKFYENFSTALKDIVWTSEVDVTEG</sequence>
<keyword evidence="8" id="KW-0464">Manganese</keyword>
<evidence type="ECO:0000256" key="2">
    <source>
        <dbReference type="ARBA" id="ARBA00012513"/>
    </source>
</evidence>
<evidence type="ECO:0000313" key="12">
    <source>
        <dbReference type="EMBL" id="ADE76952.1"/>
    </source>
</evidence>
<dbReference type="EMBL" id="BT123644">
    <property type="protein sequence ID" value="ADE76952.1"/>
    <property type="molecule type" value="mRNA"/>
</dbReference>
<keyword evidence="4" id="KW-0808">Transferase</keyword>